<comment type="caution">
    <text evidence="9">The sequence shown here is derived from an EMBL/GenBank/DDBJ whole genome shotgun (WGS) entry which is preliminary data.</text>
</comment>
<dbReference type="OrthoDB" id="164491at2759"/>
<accession>A0A6A4ZK44</accession>
<dbReference type="EMBL" id="VJMH01000179">
    <property type="protein sequence ID" value="KAF0718113.1"/>
    <property type="molecule type" value="Genomic_DNA"/>
</dbReference>
<evidence type="ECO:0000313" key="9">
    <source>
        <dbReference type="EMBL" id="KAF0718113.1"/>
    </source>
</evidence>
<evidence type="ECO:0000256" key="5">
    <source>
        <dbReference type="ARBA" id="ARBA00022801"/>
    </source>
</evidence>
<reference evidence="9" key="1">
    <citation type="submission" date="2019-06" db="EMBL/GenBank/DDBJ databases">
        <title>Genomics analysis of Aphanomyces spp. identifies a new class of oomycete effector associated with host adaptation.</title>
        <authorList>
            <person name="Gaulin E."/>
        </authorList>
    </citation>
    <scope>NUCLEOTIDE SEQUENCE</scope>
    <source>
        <strain evidence="9">CBS 578.67</strain>
    </source>
</reference>
<proteinExistence type="predicted"/>
<keyword evidence="7" id="KW-0175">Coiled coil</keyword>
<dbReference type="EC" id="3.4.19.12" evidence="2"/>
<dbReference type="Pfam" id="PF12340">
    <property type="entry name" value="DUF3638"/>
    <property type="match status" value="1"/>
</dbReference>
<keyword evidence="6" id="KW-0788">Thiol protease</keyword>
<keyword evidence="5" id="KW-0378">Hydrolase</keyword>
<evidence type="ECO:0000259" key="8">
    <source>
        <dbReference type="Pfam" id="PF12340"/>
    </source>
</evidence>
<gene>
    <name evidence="9" type="ORF">As57867_001892</name>
</gene>
<dbReference type="PANTHER" id="PTHR13367">
    <property type="entry name" value="UBIQUITIN THIOESTERASE"/>
    <property type="match status" value="1"/>
</dbReference>
<feature type="domain" description="DUF3638" evidence="8">
    <location>
        <begin position="1788"/>
        <end position="1892"/>
    </location>
</feature>
<comment type="catalytic activity">
    <reaction evidence="1">
        <text>Thiol-dependent hydrolysis of ester, thioester, amide, peptide and isopeptide bonds formed by the C-terminal Gly of ubiquitin (a 76-residue protein attached to proteins as an intracellular targeting signal).</text>
        <dbReference type="EC" id="3.4.19.12"/>
    </reaction>
</comment>
<organism evidence="9">
    <name type="scientific">Aphanomyces stellatus</name>
    <dbReference type="NCBI Taxonomy" id="120398"/>
    <lineage>
        <taxon>Eukaryota</taxon>
        <taxon>Sar</taxon>
        <taxon>Stramenopiles</taxon>
        <taxon>Oomycota</taxon>
        <taxon>Saprolegniomycetes</taxon>
        <taxon>Saprolegniales</taxon>
        <taxon>Verrucalvaceae</taxon>
        <taxon>Aphanomyces</taxon>
    </lineage>
</organism>
<evidence type="ECO:0000256" key="3">
    <source>
        <dbReference type="ARBA" id="ARBA00022670"/>
    </source>
</evidence>
<name>A0A6A4ZK44_9STRA</name>
<dbReference type="PANTHER" id="PTHR13367:SF33">
    <property type="entry name" value="P-LOOP CONTAINING NUCLEOSIDE TRIPHOSPHATE HYDROLASE PROTEIN"/>
    <property type="match status" value="1"/>
</dbReference>
<feature type="non-terminal residue" evidence="9">
    <location>
        <position position="1892"/>
    </location>
</feature>
<dbReference type="GO" id="GO:0006508">
    <property type="term" value="P:proteolysis"/>
    <property type="evidence" value="ECO:0007669"/>
    <property type="project" value="UniProtKB-KW"/>
</dbReference>
<dbReference type="InterPro" id="IPR051346">
    <property type="entry name" value="OTU_Deubiquitinase"/>
</dbReference>
<feature type="coiled-coil region" evidence="7">
    <location>
        <begin position="557"/>
        <end position="605"/>
    </location>
</feature>
<sequence length="1892" mass="212897">MDALLDEILHLRHRAPSCRQDVAVIRHCLDAVRSFVDQHDEFKTMLDGDRDAVVLNLLDFDPDACQWFPEYGCVILATKAKARLQCTHLVLVYPDQWQAQVSRRPAGATVVASPQSVSSLDLGLVPTTSVSSVLAKLNALLCKVQHRRGSDRSAVNGQGNQKTPHFIHALACQTLRTMDTDADEDQDEVQSQIAPYGGSTDVGLHTGGQPRATSWPLVDAALSHLMAHRSNKYCQFRVHFQLWLLETWVCKMTPNAIDTLMGLMDAVVLGSLDLEVHGHNIAEIANRVEAVRHRWNNAYDLFMKQEASKYILTYVETKLQEPDIVSAWPIHVTLTQAPATMDEIQRRARENSGALPCFHWDHANSSSATKFQLALDWMKSDERLKTPTSQEAHLLVLNTVNQLMWACATHLCPVLPKDLVAPAPLRLLDADVASLDLLVSEYSNRMQLWLDSDHGKQSMMVKRRSQEVLVTWIAFCLVHQQCGENHKLVLTFATALKWQDLSHLVLDDKRAMDAALVVAGYIRRMNQVSPKKLFCLADVAGTIEFSRSFAATDASMMARWKQEKDVIEERKREYMRQVEYKKKRAAELREEYNKLNRDEDTAQVNLTQAKTAETKSWSTYNRGNRASQYGTAWREWQDCKTMTQQALEELKSTQNLKRSKYSDLENMLRAPKFVTCPLPETQDKTLSVVFFFQIPSTLSTLSRLAASAQYTLVPRPPGNLSRLNEDNMPRSWANHYNANSMSGLRAEHSHWVLYPRGLQVPPSYGPATVDLIWSANQKFWFPTDYAHGAVWSTETVPLPGLNPHLCMNPFSTTRESVSTFFTHQFSAPDDPLQWAIQSPAVAEVSESRRGNLAYANLFMKPTAFTKNGFLAFGSMRSFPNQQLRKLIDAVHTRTLPLDQVCVVQLIRQTMCQLGSLSDTPVPTLLWKRDLDIDGFVAWNRALTGLIDLLGNTPRQFKEFIAIVEMTAYLSQYQPVAQSLARNLANIAIRWVKDVDDQSKAPAVSATDGLEFRAKECLLYGYAIVAYAGVRQLTADDATRMTKLIVSFQNGTQFGCGSCVELDLAAIKVNVNHVMTSKLDELMALLVANRPALTAAVQSIIQDIPTTAEWIRMDKTACFESIVNVNSNDEHFLINVLTGTVLWNGVPLERLPLSVLEHPMYASYFGDQDFDVKRQQSSNGDIVYRTAMPHYGDYYEFALLNQSGGVRIQAMDAKTNRILELVAFTDATWLLGLPVRLLKMHSHWVDFESNTMVLRARAFTNRSIAYIATLEPHCRCIEIPLSNQCNKLTELEQSLTSWLYFVDQSECLGLVTALTKFEDAAYIHTLVNPKDGTLRINLTRFGLAFRCEAANGQLTSLNYNKYHLASSQQLDFTLPFFQHYLVLERSLPSPGHPGRILLVPQGTVIVVDGFARIETSIAFDAQLPVWAYSFASHSNQLSATCIAARLQLSAIFAASSTCLPDPHLKMTGSEAAVNLVRQCWISRPFTEDETTKLEVVVQFAHKEPALAIVCDQIAVASENRAFLYGHEPAPVDVPAYELVMTSTTELRAWMMASKPWNSYRRGLTSTELNEVFAPHPGPRLHDPPTGNNAIVTLPPPPIASNFVDEVEKELLLLAHASHDSASAQPFPLPSMDRTEMGKELAVPLKASWDQFQALPTLSLKFSSKRIFADHMKTIQGEVDRAYKVVETYLRETIEESLTPPTLVSQLKLLRACNRRPIVSLHDWLVMAVDIDSILRFNSFFSEVAAKEYQQVTRLWLAIGVLKGRVGRILHLVDVEESDAIIIRELQTERTWRVDTYPHWLVFEVEGSLQIRPEQTTIALHLLNEPSGTLCQLNMGLGKTRVILPMLVLQYVAQGEIPRVHLLSSILHEALDFLHLYLTASTLGIRLVEQPFHR</sequence>
<evidence type="ECO:0000256" key="2">
    <source>
        <dbReference type="ARBA" id="ARBA00012759"/>
    </source>
</evidence>
<evidence type="ECO:0000256" key="1">
    <source>
        <dbReference type="ARBA" id="ARBA00000707"/>
    </source>
</evidence>
<evidence type="ECO:0000256" key="6">
    <source>
        <dbReference type="ARBA" id="ARBA00022807"/>
    </source>
</evidence>
<protein>
    <recommendedName>
        <fullName evidence="2">ubiquitinyl hydrolase 1</fullName>
        <ecNumber evidence="2">3.4.19.12</ecNumber>
    </recommendedName>
</protein>
<keyword evidence="4" id="KW-0833">Ubl conjugation pathway</keyword>
<evidence type="ECO:0000256" key="7">
    <source>
        <dbReference type="SAM" id="Coils"/>
    </source>
</evidence>
<evidence type="ECO:0000256" key="4">
    <source>
        <dbReference type="ARBA" id="ARBA00022786"/>
    </source>
</evidence>
<keyword evidence="3" id="KW-0645">Protease</keyword>
<dbReference type="GO" id="GO:0004843">
    <property type="term" value="F:cysteine-type deubiquitinase activity"/>
    <property type="evidence" value="ECO:0007669"/>
    <property type="project" value="UniProtKB-EC"/>
</dbReference>
<dbReference type="InterPro" id="IPR022099">
    <property type="entry name" value="DUF3638"/>
</dbReference>